<dbReference type="PANTHER" id="PTHR10587:SF78">
    <property type="entry name" value="PEPTIDOGLYCAN-N-ACETYLMURAMIC ACID DEACETYLASE PDAA"/>
    <property type="match status" value="1"/>
</dbReference>
<gene>
    <name evidence="2" type="ORF">BET01_20140</name>
</gene>
<dbReference type="PANTHER" id="PTHR10587">
    <property type="entry name" value="GLYCOSYL TRANSFERASE-RELATED"/>
    <property type="match status" value="1"/>
</dbReference>
<dbReference type="InterPro" id="IPR002509">
    <property type="entry name" value="NODB_dom"/>
</dbReference>
<dbReference type="Gene3D" id="3.20.20.370">
    <property type="entry name" value="Glycoside hydrolase/deacetylase"/>
    <property type="match status" value="1"/>
</dbReference>
<proteinExistence type="predicted"/>
<dbReference type="Proteomes" id="UP000284277">
    <property type="component" value="Unassembled WGS sequence"/>
</dbReference>
<dbReference type="InterPro" id="IPR014235">
    <property type="entry name" value="Spore_PdaA"/>
</dbReference>
<dbReference type="Pfam" id="PF01522">
    <property type="entry name" value="Polysacc_deac_1"/>
    <property type="match status" value="1"/>
</dbReference>
<dbReference type="CDD" id="cd10948">
    <property type="entry name" value="CE4_BsPdaA_like"/>
    <property type="match status" value="1"/>
</dbReference>
<keyword evidence="3" id="KW-1185">Reference proteome</keyword>
<protein>
    <submittedName>
        <fullName evidence="2">Delta-lactam-biosynthetic de-N-acetylase</fullName>
    </submittedName>
</protein>
<dbReference type="PROSITE" id="PS51677">
    <property type="entry name" value="NODB"/>
    <property type="match status" value="1"/>
</dbReference>
<dbReference type="EMBL" id="MCIA01000018">
    <property type="protein sequence ID" value="RKD31467.1"/>
    <property type="molecule type" value="Genomic_DNA"/>
</dbReference>
<comment type="caution">
    <text evidence="2">The sequence shown here is derived from an EMBL/GenBank/DDBJ whole genome shotgun (WGS) entry which is preliminary data.</text>
</comment>
<name>A0A419T1W0_9FIRM</name>
<feature type="domain" description="NodB homology" evidence="1">
    <location>
        <begin position="95"/>
        <end position="277"/>
    </location>
</feature>
<dbReference type="AlphaFoldDB" id="A0A419T1W0"/>
<sequence>MKFLKNLKIVEKIRSIPVSPQTGKRSAKIFLLFLCAFMAGRMGAMLTAHQKTVTAAADGNWGLSFQQEGQPPVANATMDYLKQFNSYYAQKTQDKVLYLTFDAGYENGNTPAILDALKKHNAPATFFIVGNYIETAPDLVKRMVAEGHTVGNHTYHHPDMSKMASKESFEKELKDLETLYEKTTGQPLRKYYRPPQGKYNETNLQMAKDMGYKTFFWSLAYVDWYQDKQPSKEEAFKKLLGRVHPGAIILLHSTSKTNGQILDELLTKYEEMGYQFRSLDQLVAEQ</sequence>
<dbReference type="GO" id="GO:0016810">
    <property type="term" value="F:hydrolase activity, acting on carbon-nitrogen (but not peptide) bonds"/>
    <property type="evidence" value="ECO:0007669"/>
    <property type="project" value="InterPro"/>
</dbReference>
<dbReference type="GO" id="GO:0005975">
    <property type="term" value="P:carbohydrate metabolic process"/>
    <property type="evidence" value="ECO:0007669"/>
    <property type="project" value="InterPro"/>
</dbReference>
<dbReference type="GO" id="GO:0016020">
    <property type="term" value="C:membrane"/>
    <property type="evidence" value="ECO:0007669"/>
    <property type="project" value="TreeGrafter"/>
</dbReference>
<dbReference type="OrthoDB" id="9812065at2"/>
<evidence type="ECO:0000313" key="3">
    <source>
        <dbReference type="Proteomes" id="UP000284277"/>
    </source>
</evidence>
<organism evidence="2 3">
    <name type="scientific">Lacrimispora algidixylanolytica</name>
    <dbReference type="NCBI Taxonomy" id="94868"/>
    <lineage>
        <taxon>Bacteria</taxon>
        <taxon>Bacillati</taxon>
        <taxon>Bacillota</taxon>
        <taxon>Clostridia</taxon>
        <taxon>Lachnospirales</taxon>
        <taxon>Lachnospiraceae</taxon>
        <taxon>Lacrimispora</taxon>
    </lineage>
</organism>
<dbReference type="InterPro" id="IPR011330">
    <property type="entry name" value="Glyco_hydro/deAcase_b/a-brl"/>
</dbReference>
<evidence type="ECO:0000313" key="2">
    <source>
        <dbReference type="EMBL" id="RKD31467.1"/>
    </source>
</evidence>
<evidence type="ECO:0000259" key="1">
    <source>
        <dbReference type="PROSITE" id="PS51677"/>
    </source>
</evidence>
<dbReference type="SUPFAM" id="SSF88713">
    <property type="entry name" value="Glycoside hydrolase/deacetylase"/>
    <property type="match status" value="1"/>
</dbReference>
<accession>A0A419T1W0</accession>
<dbReference type="InterPro" id="IPR050248">
    <property type="entry name" value="Polysacc_deacetylase_ArnD"/>
</dbReference>
<reference evidence="2 3" key="1">
    <citation type="submission" date="2016-08" db="EMBL/GenBank/DDBJ databases">
        <title>A new outlook on sporulation: Clostridium algidixylanolyticum.</title>
        <authorList>
            <person name="Poppleton D.I."/>
            <person name="Gribaldo S."/>
        </authorList>
    </citation>
    <scope>NUCLEOTIDE SEQUENCE [LARGE SCALE GENOMIC DNA]</scope>
    <source>
        <strain evidence="2 3">SPL73</strain>
    </source>
</reference>